<sequence>MSAAAPSFTPPGRPTSRMRPSYTAGQRNLRDAACAVLCVRVQAIPRSNFCAASANAGSTPRSSYAVAPNTFEPNGMSMCLCWRHCSPPTSTVPLPTRMSRPGSSSSTQKISVMSANTHPDNSSHVLSLASICVLSEADLELLVLLLGIRRQTAAEIDTIQLHGAALR</sequence>
<comment type="caution">
    <text evidence="2">The sequence shown here is derived from an EMBL/GenBank/DDBJ whole genome shotgun (WGS) entry which is preliminary data.</text>
</comment>
<dbReference type="Proteomes" id="UP001632037">
    <property type="component" value="Unassembled WGS sequence"/>
</dbReference>
<organism evidence="2 3">
    <name type="scientific">Phytophthora oleae</name>
    <dbReference type="NCBI Taxonomy" id="2107226"/>
    <lineage>
        <taxon>Eukaryota</taxon>
        <taxon>Sar</taxon>
        <taxon>Stramenopiles</taxon>
        <taxon>Oomycota</taxon>
        <taxon>Peronosporomycetes</taxon>
        <taxon>Peronosporales</taxon>
        <taxon>Peronosporaceae</taxon>
        <taxon>Phytophthora</taxon>
    </lineage>
</organism>
<name>A0ABD3G7D5_9STRA</name>
<accession>A0ABD3G7D5</accession>
<gene>
    <name evidence="2" type="ORF">V7S43_002349</name>
</gene>
<protein>
    <submittedName>
        <fullName evidence="2">Uncharacterized protein</fullName>
    </submittedName>
</protein>
<reference evidence="2 3" key="1">
    <citation type="submission" date="2024-09" db="EMBL/GenBank/DDBJ databases">
        <title>Genome sequencing and assembly of Phytophthora oleae, isolate VK10A, causative agent of rot of olive drupes.</title>
        <authorList>
            <person name="Conti Taguali S."/>
            <person name="Riolo M."/>
            <person name="La Spada F."/>
            <person name="Cacciola S.O."/>
            <person name="Dionisio G."/>
        </authorList>
    </citation>
    <scope>NUCLEOTIDE SEQUENCE [LARGE SCALE GENOMIC DNA]</scope>
    <source>
        <strain evidence="2 3">VK10A</strain>
    </source>
</reference>
<proteinExistence type="predicted"/>
<evidence type="ECO:0000313" key="3">
    <source>
        <dbReference type="Proteomes" id="UP001632037"/>
    </source>
</evidence>
<keyword evidence="3" id="KW-1185">Reference proteome</keyword>
<evidence type="ECO:0000256" key="1">
    <source>
        <dbReference type="SAM" id="MobiDB-lite"/>
    </source>
</evidence>
<feature type="region of interest" description="Disordered" evidence="1">
    <location>
        <begin position="1"/>
        <end position="22"/>
    </location>
</feature>
<dbReference type="AlphaFoldDB" id="A0ABD3G7D5"/>
<dbReference type="EMBL" id="JBIMZQ010000003">
    <property type="protein sequence ID" value="KAL3673054.1"/>
    <property type="molecule type" value="Genomic_DNA"/>
</dbReference>
<evidence type="ECO:0000313" key="2">
    <source>
        <dbReference type="EMBL" id="KAL3673054.1"/>
    </source>
</evidence>